<evidence type="ECO:0000313" key="1">
    <source>
        <dbReference type="EMBL" id="KKN57692.1"/>
    </source>
</evidence>
<reference evidence="1" key="1">
    <citation type="journal article" date="2015" name="Nature">
        <title>Complex archaea that bridge the gap between prokaryotes and eukaryotes.</title>
        <authorList>
            <person name="Spang A."/>
            <person name="Saw J.H."/>
            <person name="Jorgensen S.L."/>
            <person name="Zaremba-Niedzwiedzka K."/>
            <person name="Martijn J."/>
            <person name="Lind A.E."/>
            <person name="van Eijk R."/>
            <person name="Schleper C."/>
            <person name="Guy L."/>
            <person name="Ettema T.J."/>
        </authorList>
    </citation>
    <scope>NUCLEOTIDE SEQUENCE</scope>
</reference>
<name>A0A0F9S622_9ZZZZ</name>
<dbReference type="AlphaFoldDB" id="A0A0F9S622"/>
<gene>
    <name evidence="1" type="ORF">LCGC14_0559890</name>
</gene>
<sequence length="213" mass="25209">MYTIYQKHLELLKIGEIYKQEYFKDIHETEIAHRLVRVIGFDKYQVFYESKSYDNKWFFSGNFRRKIYFYRMATKRFSSEMELFDFLELTEQEQEYFRPDLPMRFGRTKSVSWESVTTEKINALPKEFLNEKIDLNKFVLVPFGPKGGIKKSLLIEGNENLTFLEIIKSASSIQNPVDGIMDKGIGFHRLGCEKGFPSYYIGEYLDKAGTLEE</sequence>
<proteinExistence type="predicted"/>
<dbReference type="EMBL" id="LAZR01000794">
    <property type="protein sequence ID" value="KKN57692.1"/>
    <property type="molecule type" value="Genomic_DNA"/>
</dbReference>
<accession>A0A0F9S622</accession>
<comment type="caution">
    <text evidence="1">The sequence shown here is derived from an EMBL/GenBank/DDBJ whole genome shotgun (WGS) entry which is preliminary data.</text>
</comment>
<organism evidence="1">
    <name type="scientific">marine sediment metagenome</name>
    <dbReference type="NCBI Taxonomy" id="412755"/>
    <lineage>
        <taxon>unclassified sequences</taxon>
        <taxon>metagenomes</taxon>
        <taxon>ecological metagenomes</taxon>
    </lineage>
</organism>
<protein>
    <submittedName>
        <fullName evidence="1">Uncharacterized protein</fullName>
    </submittedName>
</protein>